<dbReference type="AlphaFoldDB" id="A0A250FP32"/>
<accession>A0A250FP32</accession>
<dbReference type="RefSeq" id="WP_095910194.1">
    <property type="nucleotide sequence ID" value="NZ_CP022386.1"/>
</dbReference>
<evidence type="ECO:0000313" key="1">
    <source>
        <dbReference type="EMBL" id="ATA86870.1"/>
    </source>
</evidence>
<dbReference type="EMBL" id="CP022386">
    <property type="protein sequence ID" value="ATA86870.1"/>
    <property type="molecule type" value="Genomic_DNA"/>
</dbReference>
<gene>
    <name evidence="1" type="ORF">CGC50_06670</name>
</gene>
<evidence type="ECO:0000313" key="2">
    <source>
        <dbReference type="Proteomes" id="UP000217250"/>
    </source>
</evidence>
<evidence type="ECO:0008006" key="3">
    <source>
        <dbReference type="Google" id="ProtNLM"/>
    </source>
</evidence>
<dbReference type="KEGG" id="cgh:CGC50_06670"/>
<organism evidence="1 2">
    <name type="scientific">Capnocytophaga gingivalis</name>
    <dbReference type="NCBI Taxonomy" id="1017"/>
    <lineage>
        <taxon>Bacteria</taxon>
        <taxon>Pseudomonadati</taxon>
        <taxon>Bacteroidota</taxon>
        <taxon>Flavobacteriia</taxon>
        <taxon>Flavobacteriales</taxon>
        <taxon>Flavobacteriaceae</taxon>
        <taxon>Capnocytophaga</taxon>
    </lineage>
</organism>
<dbReference type="OrthoDB" id="8794728at2"/>
<sequence length="163" mass="19475">MATKLIHPYFGSLDTSKVETLEDDTYDVLWEQEIPYKDSIVWVSFWFSKGNDLLKERLDAFESFIKKLPLREEQARKILIQYLKEHPDYFNHFKEKTKRTPDDIETFVSELELDMIDFWYPQEGEAEVDMYFAPYYDEDIETEEVIAVQFALSGEILSIDWDS</sequence>
<dbReference type="Proteomes" id="UP000217250">
    <property type="component" value="Chromosome"/>
</dbReference>
<name>A0A250FP32_9FLAO</name>
<reference evidence="2" key="1">
    <citation type="submission" date="2017-06" db="EMBL/GenBank/DDBJ databases">
        <title>Capnocytophaga spp. assemblies.</title>
        <authorList>
            <person name="Gulvik C.A."/>
        </authorList>
    </citation>
    <scope>NUCLEOTIDE SEQUENCE [LARGE SCALE GENOMIC DNA]</scope>
    <source>
        <strain evidence="2">H1496</strain>
    </source>
</reference>
<protein>
    <recommendedName>
        <fullName evidence="3">DUF2004 domain-containing protein</fullName>
    </recommendedName>
</protein>
<dbReference type="GeneID" id="84808237"/>
<proteinExistence type="predicted"/>